<name>A0A4R2TTG0_9FIRM</name>
<comment type="caution">
    <text evidence="7">The sequence shown here is derived from an EMBL/GenBank/DDBJ whole genome shotgun (WGS) entry which is preliminary data.</text>
</comment>
<evidence type="ECO:0000313" key="8">
    <source>
        <dbReference type="Proteomes" id="UP000295504"/>
    </source>
</evidence>
<protein>
    <submittedName>
        <fullName evidence="7">Amino acid/amide ABC transporter membrane protein 2 (HAAT family)</fullName>
    </submittedName>
</protein>
<keyword evidence="8" id="KW-1185">Reference proteome</keyword>
<dbReference type="PANTHER" id="PTHR30482:SF10">
    <property type="entry name" value="HIGH-AFFINITY BRANCHED-CHAIN AMINO ACID TRANSPORT PROTEIN BRAE"/>
    <property type="match status" value="1"/>
</dbReference>
<feature type="transmembrane region" description="Helical" evidence="6">
    <location>
        <begin position="69"/>
        <end position="89"/>
    </location>
</feature>
<proteinExistence type="predicted"/>
<feature type="transmembrane region" description="Helical" evidence="6">
    <location>
        <begin position="261"/>
        <end position="283"/>
    </location>
</feature>
<keyword evidence="3 6" id="KW-0812">Transmembrane</keyword>
<keyword evidence="2" id="KW-1003">Cell membrane</keyword>
<dbReference type="GO" id="GO:0005886">
    <property type="term" value="C:plasma membrane"/>
    <property type="evidence" value="ECO:0007669"/>
    <property type="project" value="UniProtKB-SubCell"/>
</dbReference>
<evidence type="ECO:0000256" key="6">
    <source>
        <dbReference type="SAM" id="Phobius"/>
    </source>
</evidence>
<feature type="transmembrane region" description="Helical" evidence="6">
    <location>
        <begin position="123"/>
        <end position="144"/>
    </location>
</feature>
<dbReference type="CDD" id="cd06581">
    <property type="entry name" value="TM_PBP1_LivM_like"/>
    <property type="match status" value="1"/>
</dbReference>
<evidence type="ECO:0000256" key="5">
    <source>
        <dbReference type="ARBA" id="ARBA00023136"/>
    </source>
</evidence>
<feature type="transmembrane region" description="Helical" evidence="6">
    <location>
        <begin position="95"/>
        <end position="116"/>
    </location>
</feature>
<feature type="transmembrane region" description="Helical" evidence="6">
    <location>
        <begin position="172"/>
        <end position="191"/>
    </location>
</feature>
<keyword evidence="4 6" id="KW-1133">Transmembrane helix</keyword>
<organism evidence="7 8">
    <name type="scientific">Serpentinicella alkaliphila</name>
    <dbReference type="NCBI Taxonomy" id="1734049"/>
    <lineage>
        <taxon>Bacteria</taxon>
        <taxon>Bacillati</taxon>
        <taxon>Bacillota</taxon>
        <taxon>Clostridia</taxon>
        <taxon>Peptostreptococcales</taxon>
        <taxon>Natronincolaceae</taxon>
        <taxon>Serpentinicella</taxon>
    </lineage>
</organism>
<dbReference type="Pfam" id="PF02653">
    <property type="entry name" value="BPD_transp_2"/>
    <property type="match status" value="1"/>
</dbReference>
<accession>A0A4R2TTG0</accession>
<sequence>MIKMIKTINGTIKNKISKKYIVIYSLIISGLLLLPLFLTPFTIRMLIMAGIYMVLAMSLNLITGITGQLSLGHAAFYGIGAYTSALLSIRLGFGFLITALLGGIFTAIIASILGAATLKLQGAYLAIVTLGFSEIVRIILLNWMSLTRGPMGITGIPRPKILNYQINSSSDYYYLILIIVVVTYISMNRIIDSRLGRAFRAIKEDDLAAQSMGINVLRYKIMAFTISAFYAGIAGSFYAHYVTYIDPQSFTFGESIQILSMVVLGGLGSMQGVMLGASILVFAPELMRSLAQYRMIIYGGILSIMMIVRPEGILGSRKGKKREVDTVVTEGA</sequence>
<dbReference type="Proteomes" id="UP000295504">
    <property type="component" value="Unassembled WGS sequence"/>
</dbReference>
<feature type="transmembrane region" description="Helical" evidence="6">
    <location>
        <begin position="221"/>
        <end position="241"/>
    </location>
</feature>
<dbReference type="InterPro" id="IPR001851">
    <property type="entry name" value="ABC_transp_permease"/>
</dbReference>
<dbReference type="InterPro" id="IPR043428">
    <property type="entry name" value="LivM-like"/>
</dbReference>
<dbReference type="EMBL" id="SLYC01000042">
    <property type="protein sequence ID" value="TCP98392.1"/>
    <property type="molecule type" value="Genomic_DNA"/>
</dbReference>
<evidence type="ECO:0000313" key="7">
    <source>
        <dbReference type="EMBL" id="TCP98392.1"/>
    </source>
</evidence>
<evidence type="ECO:0000256" key="2">
    <source>
        <dbReference type="ARBA" id="ARBA00022475"/>
    </source>
</evidence>
<feature type="transmembrane region" description="Helical" evidence="6">
    <location>
        <begin position="295"/>
        <end position="314"/>
    </location>
</feature>
<dbReference type="GO" id="GO:0015658">
    <property type="term" value="F:branched-chain amino acid transmembrane transporter activity"/>
    <property type="evidence" value="ECO:0007669"/>
    <property type="project" value="InterPro"/>
</dbReference>
<evidence type="ECO:0000256" key="3">
    <source>
        <dbReference type="ARBA" id="ARBA00022692"/>
    </source>
</evidence>
<dbReference type="PANTHER" id="PTHR30482">
    <property type="entry name" value="HIGH-AFFINITY BRANCHED-CHAIN AMINO ACID TRANSPORT SYSTEM PERMEASE"/>
    <property type="match status" value="1"/>
</dbReference>
<evidence type="ECO:0000256" key="1">
    <source>
        <dbReference type="ARBA" id="ARBA00004651"/>
    </source>
</evidence>
<dbReference type="OrthoDB" id="9789927at2"/>
<keyword evidence="5 6" id="KW-0472">Membrane</keyword>
<feature type="transmembrane region" description="Helical" evidence="6">
    <location>
        <begin position="43"/>
        <end position="62"/>
    </location>
</feature>
<dbReference type="AlphaFoldDB" id="A0A4R2TTG0"/>
<evidence type="ECO:0000256" key="4">
    <source>
        <dbReference type="ARBA" id="ARBA00022989"/>
    </source>
</evidence>
<comment type="subcellular location">
    <subcellularLocation>
        <location evidence="1">Cell membrane</location>
        <topology evidence="1">Multi-pass membrane protein</topology>
    </subcellularLocation>
</comment>
<feature type="transmembrane region" description="Helical" evidence="6">
    <location>
        <begin position="20"/>
        <end position="37"/>
    </location>
</feature>
<gene>
    <name evidence="7" type="ORF">EDD79_104228</name>
</gene>
<reference evidence="7 8" key="1">
    <citation type="submission" date="2019-03" db="EMBL/GenBank/DDBJ databases">
        <title>Genomic Encyclopedia of Type Strains, Phase IV (KMG-IV): sequencing the most valuable type-strain genomes for metagenomic binning, comparative biology and taxonomic classification.</title>
        <authorList>
            <person name="Goeker M."/>
        </authorList>
    </citation>
    <scope>NUCLEOTIDE SEQUENCE [LARGE SCALE GENOMIC DNA]</scope>
    <source>
        <strain evidence="7 8">DSM 100013</strain>
    </source>
</reference>